<feature type="compositionally biased region" description="Polar residues" evidence="1">
    <location>
        <begin position="154"/>
        <end position="185"/>
    </location>
</feature>
<gene>
    <name evidence="2" type="ORF">EJ04DRAFT_61016</name>
</gene>
<dbReference type="EMBL" id="ML996110">
    <property type="protein sequence ID" value="KAF2738292.1"/>
    <property type="molecule type" value="Genomic_DNA"/>
</dbReference>
<feature type="compositionally biased region" description="Basic and acidic residues" evidence="1">
    <location>
        <begin position="13"/>
        <end position="24"/>
    </location>
</feature>
<feature type="region of interest" description="Disordered" evidence="1">
    <location>
        <begin position="1"/>
        <end position="39"/>
    </location>
</feature>
<comment type="caution">
    <text evidence="2">The sequence shown here is derived from an EMBL/GenBank/DDBJ whole genome shotgun (WGS) entry which is preliminary data.</text>
</comment>
<organism evidence="2 3">
    <name type="scientific">Polyplosphaeria fusca</name>
    <dbReference type="NCBI Taxonomy" id="682080"/>
    <lineage>
        <taxon>Eukaryota</taxon>
        <taxon>Fungi</taxon>
        <taxon>Dikarya</taxon>
        <taxon>Ascomycota</taxon>
        <taxon>Pezizomycotina</taxon>
        <taxon>Dothideomycetes</taxon>
        <taxon>Pleosporomycetidae</taxon>
        <taxon>Pleosporales</taxon>
        <taxon>Tetraplosphaeriaceae</taxon>
        <taxon>Polyplosphaeria</taxon>
    </lineage>
</organism>
<evidence type="ECO:0000313" key="3">
    <source>
        <dbReference type="Proteomes" id="UP000799444"/>
    </source>
</evidence>
<proteinExistence type="predicted"/>
<accession>A0A9P4R7Q5</accession>
<evidence type="ECO:0000256" key="1">
    <source>
        <dbReference type="SAM" id="MobiDB-lite"/>
    </source>
</evidence>
<feature type="compositionally biased region" description="Polar residues" evidence="1">
    <location>
        <begin position="287"/>
        <end position="300"/>
    </location>
</feature>
<feature type="compositionally biased region" description="Low complexity" evidence="1">
    <location>
        <begin position="272"/>
        <end position="286"/>
    </location>
</feature>
<dbReference type="Proteomes" id="UP000799444">
    <property type="component" value="Unassembled WGS sequence"/>
</dbReference>
<reference evidence="2" key="1">
    <citation type="journal article" date="2020" name="Stud. Mycol.">
        <title>101 Dothideomycetes genomes: a test case for predicting lifestyles and emergence of pathogens.</title>
        <authorList>
            <person name="Haridas S."/>
            <person name="Albert R."/>
            <person name="Binder M."/>
            <person name="Bloem J."/>
            <person name="Labutti K."/>
            <person name="Salamov A."/>
            <person name="Andreopoulos B."/>
            <person name="Baker S."/>
            <person name="Barry K."/>
            <person name="Bills G."/>
            <person name="Bluhm B."/>
            <person name="Cannon C."/>
            <person name="Castanera R."/>
            <person name="Culley D."/>
            <person name="Daum C."/>
            <person name="Ezra D."/>
            <person name="Gonzalez J."/>
            <person name="Henrissat B."/>
            <person name="Kuo A."/>
            <person name="Liang C."/>
            <person name="Lipzen A."/>
            <person name="Lutzoni F."/>
            <person name="Magnuson J."/>
            <person name="Mondo S."/>
            <person name="Nolan M."/>
            <person name="Ohm R."/>
            <person name="Pangilinan J."/>
            <person name="Park H.-J."/>
            <person name="Ramirez L."/>
            <person name="Alfaro M."/>
            <person name="Sun H."/>
            <person name="Tritt A."/>
            <person name="Yoshinaga Y."/>
            <person name="Zwiers L.-H."/>
            <person name="Turgeon B."/>
            <person name="Goodwin S."/>
            <person name="Spatafora J."/>
            <person name="Crous P."/>
            <person name="Grigoriev I."/>
        </authorList>
    </citation>
    <scope>NUCLEOTIDE SEQUENCE</scope>
    <source>
        <strain evidence="2">CBS 125425</strain>
    </source>
</reference>
<feature type="compositionally biased region" description="Polar residues" evidence="1">
    <location>
        <begin position="240"/>
        <end position="271"/>
    </location>
</feature>
<dbReference type="OrthoDB" id="5397087at2759"/>
<dbReference type="AlphaFoldDB" id="A0A9P4R7Q5"/>
<name>A0A9P4R7Q5_9PLEO</name>
<feature type="region of interest" description="Disordered" evidence="1">
    <location>
        <begin position="154"/>
        <end position="300"/>
    </location>
</feature>
<keyword evidence="3" id="KW-1185">Reference proteome</keyword>
<evidence type="ECO:0000313" key="2">
    <source>
        <dbReference type="EMBL" id="KAF2738292.1"/>
    </source>
</evidence>
<sequence>MPPIRPSPITRPLKTERTHEENQERAYIAASRRSDRSLEARIESARRASEIHKKRTGRALRVTEQDVVNEEMYEEEDDDLPAQYQRLSAHINSSSMIFNQRLHDYLATHAGVRGTFMQHYTGNPLGSQFSPSLAQFPGQTMSPFIPQTQMLPPQVFTQPSQNYNQTSPSYNQQNFQQSYRQSPYSIPNRPQPHQRSASVSTPQPLPSFQQGAPHVNTTTENSSGEANRRMSLPPHILEYPNSQGGDASRPQLSPSASSTNVQQQKAPSDQNPSSTATTPTSTQGTPRSGQGTPTALPSGVPNYTNIAQNMNFGPLSMSLPPESQQFVGSALDPADPCTSIFMAGSDRIAQPFTGTYTYNPNISPRPKGANTDAPTSSGINSTLAPSGPFQLDMNADTMSSKRSDLTDPMVSPYSSDAPTDFIDFSDYSLFTPTGLGQTLGHDQSTEFTSFLNEDMWGDNSS</sequence>
<feature type="compositionally biased region" description="Polar residues" evidence="1">
    <location>
        <begin position="191"/>
        <end position="225"/>
    </location>
</feature>
<protein>
    <submittedName>
        <fullName evidence="2">Uncharacterized protein</fullName>
    </submittedName>
</protein>